<proteinExistence type="predicted"/>
<dbReference type="Pfam" id="PF02661">
    <property type="entry name" value="Fic"/>
    <property type="match status" value="1"/>
</dbReference>
<dbReference type="InterPro" id="IPR003812">
    <property type="entry name" value="Fido"/>
</dbReference>
<feature type="active site" evidence="9">
    <location>
        <position position="26"/>
    </location>
</feature>
<keyword evidence="2" id="KW-0812">Transmembrane</keyword>
<evidence type="ECO:0000313" key="13">
    <source>
        <dbReference type="Proteomes" id="UP000287601"/>
    </source>
</evidence>
<organism evidence="12 13">
    <name type="scientific">Aminipila luticellarii</name>
    <dbReference type="NCBI Taxonomy" id="2507160"/>
    <lineage>
        <taxon>Bacteria</taxon>
        <taxon>Bacillati</taxon>
        <taxon>Bacillota</taxon>
        <taxon>Clostridia</taxon>
        <taxon>Peptostreptococcales</taxon>
        <taxon>Anaerovoracaceae</taxon>
        <taxon>Aminipila</taxon>
    </lineage>
</organism>
<accession>A0A410PYT4</accession>
<sequence>MNENGAQNLHPILLAAYAHKRLVDIHPFTDGNGRTARLLMNLILINKGYCAVSIPPVLRHEYIEALQIAQSKVKPSVELFNQLIAECELEAQKDYLRMFRIS</sequence>
<evidence type="ECO:0000259" key="11">
    <source>
        <dbReference type="PROSITE" id="PS51459"/>
    </source>
</evidence>
<dbReference type="PROSITE" id="PS51459">
    <property type="entry name" value="FIDO"/>
    <property type="match status" value="1"/>
</dbReference>
<name>A0A410PYT4_9FIRM</name>
<keyword evidence="13" id="KW-1185">Reference proteome</keyword>
<dbReference type="GO" id="GO:0016020">
    <property type="term" value="C:membrane"/>
    <property type="evidence" value="ECO:0007669"/>
    <property type="project" value="UniProtKB-SubCell"/>
</dbReference>
<keyword evidence="6 10" id="KW-0067">ATP-binding</keyword>
<evidence type="ECO:0000256" key="3">
    <source>
        <dbReference type="ARBA" id="ARBA00022737"/>
    </source>
</evidence>
<dbReference type="KEGG" id="amij:EQM06_08670"/>
<evidence type="ECO:0000256" key="6">
    <source>
        <dbReference type="ARBA" id="ARBA00022840"/>
    </source>
</evidence>
<dbReference type="InterPro" id="IPR040198">
    <property type="entry name" value="Fido_containing"/>
</dbReference>
<dbReference type="SUPFAM" id="SSF140931">
    <property type="entry name" value="Fic-like"/>
    <property type="match status" value="1"/>
</dbReference>
<feature type="domain" description="Fido" evidence="11">
    <location>
        <begin position="1"/>
        <end position="86"/>
    </location>
</feature>
<evidence type="ECO:0000313" key="12">
    <source>
        <dbReference type="EMBL" id="QAT44127.1"/>
    </source>
</evidence>
<protein>
    <recommendedName>
        <fullName evidence="11">Fido domain-containing protein</fullName>
    </recommendedName>
</protein>
<keyword evidence="7" id="KW-1133">Transmembrane helix</keyword>
<dbReference type="Gene3D" id="1.10.3290.10">
    <property type="entry name" value="Fido-like domain"/>
    <property type="match status" value="1"/>
</dbReference>
<dbReference type="PANTHER" id="PTHR13504:SF34">
    <property type="entry name" value="PROTEIN ADENYLYLTRANSFERASE FICD"/>
    <property type="match status" value="1"/>
</dbReference>
<dbReference type="GO" id="GO:0005524">
    <property type="term" value="F:ATP binding"/>
    <property type="evidence" value="ECO:0007669"/>
    <property type="project" value="UniProtKB-KW"/>
</dbReference>
<comment type="subcellular location">
    <subcellularLocation>
        <location evidence="1">Membrane</location>
        <topology evidence="1">Single-pass membrane protein</topology>
    </subcellularLocation>
</comment>
<dbReference type="AlphaFoldDB" id="A0A410PYT4"/>
<keyword evidence="3" id="KW-0677">Repeat</keyword>
<evidence type="ECO:0000256" key="10">
    <source>
        <dbReference type="PIRSR" id="PIRSR640198-2"/>
    </source>
</evidence>
<feature type="binding site" evidence="10">
    <location>
        <begin position="30"/>
        <end position="37"/>
    </location>
    <ligand>
        <name>ATP</name>
        <dbReference type="ChEBI" id="CHEBI:30616"/>
    </ligand>
</feature>
<reference evidence="12 13" key="1">
    <citation type="submission" date="2019-01" db="EMBL/GenBank/DDBJ databases">
        <title>Draft genomes of a novel of Aminipila strains.</title>
        <authorList>
            <person name="Ma S."/>
        </authorList>
    </citation>
    <scope>NUCLEOTIDE SEQUENCE [LARGE SCALE GENOMIC DNA]</scope>
    <source>
        <strain evidence="13">JN-39</strain>
    </source>
</reference>
<keyword evidence="4 10" id="KW-0547">Nucleotide-binding</keyword>
<evidence type="ECO:0000256" key="4">
    <source>
        <dbReference type="ARBA" id="ARBA00022741"/>
    </source>
</evidence>
<dbReference type="PANTHER" id="PTHR13504">
    <property type="entry name" value="FIDO DOMAIN-CONTAINING PROTEIN DDB_G0283145"/>
    <property type="match status" value="1"/>
</dbReference>
<keyword evidence="5" id="KW-0802">TPR repeat</keyword>
<dbReference type="OrthoDB" id="9813719at2"/>
<evidence type="ECO:0000256" key="7">
    <source>
        <dbReference type="ARBA" id="ARBA00022989"/>
    </source>
</evidence>
<keyword evidence="8" id="KW-0472">Membrane</keyword>
<evidence type="ECO:0000256" key="2">
    <source>
        <dbReference type="ARBA" id="ARBA00022692"/>
    </source>
</evidence>
<evidence type="ECO:0000256" key="9">
    <source>
        <dbReference type="PIRSR" id="PIRSR640198-1"/>
    </source>
</evidence>
<evidence type="ECO:0000256" key="1">
    <source>
        <dbReference type="ARBA" id="ARBA00004167"/>
    </source>
</evidence>
<dbReference type="InterPro" id="IPR036597">
    <property type="entry name" value="Fido-like_dom_sf"/>
</dbReference>
<dbReference type="Proteomes" id="UP000287601">
    <property type="component" value="Chromosome"/>
</dbReference>
<dbReference type="EMBL" id="CP035281">
    <property type="protein sequence ID" value="QAT44127.1"/>
    <property type="molecule type" value="Genomic_DNA"/>
</dbReference>
<gene>
    <name evidence="12" type="ORF">EQM06_08670</name>
</gene>
<evidence type="ECO:0000256" key="8">
    <source>
        <dbReference type="ARBA" id="ARBA00023136"/>
    </source>
</evidence>
<evidence type="ECO:0000256" key="5">
    <source>
        <dbReference type="ARBA" id="ARBA00022803"/>
    </source>
</evidence>